<dbReference type="Gene3D" id="3.30.730.10">
    <property type="entry name" value="AP2/ERF domain"/>
    <property type="match status" value="1"/>
</dbReference>
<feature type="domain" description="AP2/ERF" evidence="6">
    <location>
        <begin position="114"/>
        <end position="171"/>
    </location>
</feature>
<dbReference type="PRINTS" id="PR00367">
    <property type="entry name" value="ETHRSPELEMNT"/>
</dbReference>
<evidence type="ECO:0000256" key="1">
    <source>
        <dbReference type="ARBA" id="ARBA00004123"/>
    </source>
</evidence>
<dbReference type="PANTHER" id="PTHR31194:SF202">
    <property type="entry name" value="ETHYLENE-RESPONSIVE TRANSCRIPTION FACTOR ERF070"/>
    <property type="match status" value="1"/>
</dbReference>
<sequence length="347" mass="39630">MEYSILCKTTVHESVTKMKYTKPKKHTNNNNKKSIQIPSVIRVTYTDPDATDSSSDEESNFIIPRRRIKRYVNQMEIETVASTTVSGNKRKSFRRMKPSHRPAKVSAITGYERKYRGVRMRPWGKWAAEIRDPGSKVRLWLGTFSTAEEAAMVYDAAAIKFRGKDAVLNFAPPLPKNVVKAEVVKEKMKVSAVKTEVSGSGEDSGDEFINLSSPTSVLRFRNEEIGEPVKIVEPVNENEDEPVEVEPFGECEGETRFFDETNDIFRQDMDEVFNFPTTCDYSLMFDEDPMLFFDETTTVLVDECRLSDHVEFDKTHLPSSSSSLCQQQQEDDFLEDILLDLEPLVML</sequence>
<dbReference type="InterPro" id="IPR001471">
    <property type="entry name" value="AP2/ERF_dom"/>
</dbReference>
<dbReference type="InterPro" id="IPR050913">
    <property type="entry name" value="AP2/ERF_ERF"/>
</dbReference>
<dbReference type="AlphaFoldDB" id="A0A072VG81"/>
<evidence type="ECO:0000259" key="6">
    <source>
        <dbReference type="PROSITE" id="PS51032"/>
    </source>
</evidence>
<evidence type="ECO:0000313" key="9">
    <source>
        <dbReference type="EnsemblPlants" id="KEH40418"/>
    </source>
</evidence>
<dbReference type="GO" id="GO:0003700">
    <property type="term" value="F:DNA-binding transcription factor activity"/>
    <property type="evidence" value="ECO:0000318"/>
    <property type="project" value="GO_Central"/>
</dbReference>
<evidence type="ECO:0000313" key="7">
    <source>
        <dbReference type="EMBL" id="KEH40418.1"/>
    </source>
</evidence>
<reference evidence="8" key="4">
    <citation type="journal article" date="2018" name="Nat. Plants">
        <title>Whole-genome landscape of Medicago truncatula symbiotic genes.</title>
        <authorList>
            <person name="Pecrix Y."/>
            <person name="Gamas P."/>
            <person name="Carrere S."/>
        </authorList>
    </citation>
    <scope>NUCLEOTIDE SEQUENCE</scope>
    <source>
        <tissue evidence="8">Leaves</tissue>
    </source>
</reference>
<dbReference type="HOGENOM" id="CLU_062946_1_0_1"/>
<evidence type="ECO:0000313" key="8">
    <source>
        <dbReference type="EMBL" id="RHN77832.1"/>
    </source>
</evidence>
<keyword evidence="3" id="KW-0238">DNA-binding</keyword>
<evidence type="ECO:0000256" key="5">
    <source>
        <dbReference type="ARBA" id="ARBA00023242"/>
    </source>
</evidence>
<dbReference type="Proteomes" id="UP000002051">
    <property type="component" value="Unassembled WGS sequence"/>
</dbReference>
<dbReference type="OrthoDB" id="1431769at2759"/>
<accession>A0A072VG81</accession>
<dbReference type="STRING" id="3880.A0A072VG81"/>
<dbReference type="Pfam" id="PF00847">
    <property type="entry name" value="AP2"/>
    <property type="match status" value="1"/>
</dbReference>
<keyword evidence="5" id="KW-0539">Nucleus</keyword>
<dbReference type="InterPro" id="IPR016177">
    <property type="entry name" value="DNA-bd_dom_sf"/>
</dbReference>
<dbReference type="PANTHER" id="PTHR31194">
    <property type="entry name" value="SHN SHINE , DNA BINDING / TRANSCRIPTION FACTOR"/>
    <property type="match status" value="1"/>
</dbReference>
<dbReference type="FunFam" id="3.30.730.10:FF:000001">
    <property type="entry name" value="Ethylene-responsive transcription factor 2"/>
    <property type="match status" value="1"/>
</dbReference>
<dbReference type="PROSITE" id="PS51032">
    <property type="entry name" value="AP2_ERF"/>
    <property type="match status" value="1"/>
</dbReference>
<keyword evidence="10" id="KW-1185">Reference proteome</keyword>
<keyword evidence="4" id="KW-0804">Transcription</keyword>
<dbReference type="SMART" id="SM00380">
    <property type="entry name" value="AP2"/>
    <property type="match status" value="1"/>
</dbReference>
<reference evidence="7 10" key="1">
    <citation type="journal article" date="2011" name="Nature">
        <title>The Medicago genome provides insight into the evolution of rhizobial symbioses.</title>
        <authorList>
            <person name="Young N.D."/>
            <person name="Debelle F."/>
            <person name="Oldroyd G.E."/>
            <person name="Geurts R."/>
            <person name="Cannon S.B."/>
            <person name="Udvardi M.K."/>
            <person name="Benedito V.A."/>
            <person name="Mayer K.F."/>
            <person name="Gouzy J."/>
            <person name="Schoof H."/>
            <person name="Van de Peer Y."/>
            <person name="Proost S."/>
            <person name="Cook D.R."/>
            <person name="Meyers B.C."/>
            <person name="Spannagl M."/>
            <person name="Cheung F."/>
            <person name="De Mita S."/>
            <person name="Krishnakumar V."/>
            <person name="Gundlach H."/>
            <person name="Zhou S."/>
            <person name="Mudge J."/>
            <person name="Bharti A.K."/>
            <person name="Murray J.D."/>
            <person name="Naoumkina M.A."/>
            <person name="Rosen B."/>
            <person name="Silverstein K.A."/>
            <person name="Tang H."/>
            <person name="Rombauts S."/>
            <person name="Zhao P.X."/>
            <person name="Zhou P."/>
            <person name="Barbe V."/>
            <person name="Bardou P."/>
            <person name="Bechner M."/>
            <person name="Bellec A."/>
            <person name="Berger A."/>
            <person name="Berges H."/>
            <person name="Bidwell S."/>
            <person name="Bisseling T."/>
            <person name="Choisne N."/>
            <person name="Couloux A."/>
            <person name="Denny R."/>
            <person name="Deshpande S."/>
            <person name="Dai X."/>
            <person name="Doyle J.J."/>
            <person name="Dudez A.M."/>
            <person name="Farmer A.D."/>
            <person name="Fouteau S."/>
            <person name="Franken C."/>
            <person name="Gibelin C."/>
            <person name="Gish J."/>
            <person name="Goldstein S."/>
            <person name="Gonzalez A.J."/>
            <person name="Green P.J."/>
            <person name="Hallab A."/>
            <person name="Hartog M."/>
            <person name="Hua A."/>
            <person name="Humphray S.J."/>
            <person name="Jeong D.H."/>
            <person name="Jing Y."/>
            <person name="Jocker A."/>
            <person name="Kenton S.M."/>
            <person name="Kim D.J."/>
            <person name="Klee K."/>
            <person name="Lai H."/>
            <person name="Lang C."/>
            <person name="Lin S."/>
            <person name="Macmil S.L."/>
            <person name="Magdelenat G."/>
            <person name="Matthews L."/>
            <person name="McCorrison J."/>
            <person name="Monaghan E.L."/>
            <person name="Mun J.H."/>
            <person name="Najar F.Z."/>
            <person name="Nicholson C."/>
            <person name="Noirot C."/>
            <person name="O'Bleness M."/>
            <person name="Paule C.R."/>
            <person name="Poulain J."/>
            <person name="Prion F."/>
            <person name="Qin B."/>
            <person name="Qu C."/>
            <person name="Retzel E.F."/>
            <person name="Riddle C."/>
            <person name="Sallet E."/>
            <person name="Samain S."/>
            <person name="Samson N."/>
            <person name="Sanders I."/>
            <person name="Saurat O."/>
            <person name="Scarpelli C."/>
            <person name="Schiex T."/>
            <person name="Segurens B."/>
            <person name="Severin A.J."/>
            <person name="Sherrier D.J."/>
            <person name="Shi R."/>
            <person name="Sims S."/>
            <person name="Singer S.R."/>
            <person name="Sinharoy S."/>
            <person name="Sterck L."/>
            <person name="Viollet A."/>
            <person name="Wang B.B."/>
            <person name="Wang K."/>
            <person name="Wang M."/>
            <person name="Wang X."/>
            <person name="Warfsmann J."/>
            <person name="Weissenbach J."/>
            <person name="White D.D."/>
            <person name="White J.D."/>
            <person name="Wiley G.B."/>
            <person name="Wincker P."/>
            <person name="Xing Y."/>
            <person name="Yang L."/>
            <person name="Yao Z."/>
            <person name="Ying F."/>
            <person name="Zhai J."/>
            <person name="Zhou L."/>
            <person name="Zuber A."/>
            <person name="Denarie J."/>
            <person name="Dixon R.A."/>
            <person name="May G.D."/>
            <person name="Schwartz D.C."/>
            <person name="Rogers J."/>
            <person name="Quetier F."/>
            <person name="Town C.D."/>
            <person name="Roe B.A."/>
        </authorList>
    </citation>
    <scope>NUCLEOTIDE SEQUENCE [LARGE SCALE GENOMIC DNA]</scope>
    <source>
        <strain evidence="7">A17</strain>
        <strain evidence="9 10">cv. Jemalong A17</strain>
    </source>
</reference>
<dbReference type="InterPro" id="IPR036955">
    <property type="entry name" value="AP2/ERF_dom_sf"/>
</dbReference>
<keyword evidence="2" id="KW-0805">Transcription regulation</keyword>
<evidence type="ECO:0000256" key="2">
    <source>
        <dbReference type="ARBA" id="ARBA00023015"/>
    </source>
</evidence>
<name>A0A072VG81_MEDTR</name>
<dbReference type="CDD" id="cd00018">
    <property type="entry name" value="AP2"/>
    <property type="match status" value="1"/>
</dbReference>
<dbReference type="EMBL" id="CM001217">
    <property type="protein sequence ID" value="KEH40418.1"/>
    <property type="molecule type" value="Genomic_DNA"/>
</dbReference>
<gene>
    <name evidence="9" type="primary">25482372</name>
    <name evidence="7" type="ordered locus">MTR_1g028560</name>
    <name evidence="8" type="ORF">MtrunA17_Chr1g0158971</name>
</gene>
<reference evidence="9" key="3">
    <citation type="submission" date="2015-04" db="UniProtKB">
        <authorList>
            <consortium name="EnsemblPlants"/>
        </authorList>
    </citation>
    <scope>IDENTIFICATION</scope>
    <source>
        <strain evidence="9">cv. Jemalong A17</strain>
    </source>
</reference>
<dbReference type="Proteomes" id="UP000265566">
    <property type="component" value="Chromosome 1"/>
</dbReference>
<evidence type="ECO:0000256" key="4">
    <source>
        <dbReference type="ARBA" id="ARBA00023163"/>
    </source>
</evidence>
<dbReference type="EnsemblPlants" id="KEH40418">
    <property type="protein sequence ID" value="KEH40418"/>
    <property type="gene ID" value="MTR_1g028560"/>
</dbReference>
<dbReference type="SUPFAM" id="SSF54171">
    <property type="entry name" value="DNA-binding domain"/>
    <property type="match status" value="1"/>
</dbReference>
<organism evidence="7 10">
    <name type="scientific">Medicago truncatula</name>
    <name type="common">Barrel medic</name>
    <name type="synonym">Medicago tribuloides</name>
    <dbReference type="NCBI Taxonomy" id="3880"/>
    <lineage>
        <taxon>Eukaryota</taxon>
        <taxon>Viridiplantae</taxon>
        <taxon>Streptophyta</taxon>
        <taxon>Embryophyta</taxon>
        <taxon>Tracheophyta</taxon>
        <taxon>Spermatophyta</taxon>
        <taxon>Magnoliopsida</taxon>
        <taxon>eudicotyledons</taxon>
        <taxon>Gunneridae</taxon>
        <taxon>Pentapetalae</taxon>
        <taxon>rosids</taxon>
        <taxon>fabids</taxon>
        <taxon>Fabales</taxon>
        <taxon>Fabaceae</taxon>
        <taxon>Papilionoideae</taxon>
        <taxon>50 kb inversion clade</taxon>
        <taxon>NPAAA clade</taxon>
        <taxon>Hologalegina</taxon>
        <taxon>IRL clade</taxon>
        <taxon>Trifolieae</taxon>
        <taxon>Medicago</taxon>
    </lineage>
</organism>
<evidence type="ECO:0000313" key="10">
    <source>
        <dbReference type="Proteomes" id="UP000002051"/>
    </source>
</evidence>
<comment type="subcellular location">
    <subcellularLocation>
        <location evidence="1">Nucleus</location>
    </subcellularLocation>
</comment>
<reference evidence="7 10" key="2">
    <citation type="journal article" date="2014" name="BMC Genomics">
        <title>An improved genome release (version Mt4.0) for the model legume Medicago truncatula.</title>
        <authorList>
            <person name="Tang H."/>
            <person name="Krishnakumar V."/>
            <person name="Bidwell S."/>
            <person name="Rosen B."/>
            <person name="Chan A."/>
            <person name="Zhou S."/>
            <person name="Gentzbittel L."/>
            <person name="Childs K.L."/>
            <person name="Yandell M."/>
            <person name="Gundlach H."/>
            <person name="Mayer K.F."/>
            <person name="Schwartz D.C."/>
            <person name="Town C.D."/>
        </authorList>
    </citation>
    <scope>GENOME REANNOTATION</scope>
    <source>
        <strain evidence="7">A17</strain>
        <strain evidence="9 10">cv. Jemalong A17</strain>
    </source>
</reference>
<dbReference type="EMBL" id="PSQE01000001">
    <property type="protein sequence ID" value="RHN77832.1"/>
    <property type="molecule type" value="Genomic_DNA"/>
</dbReference>
<dbReference type="Gramene" id="rna1325">
    <property type="protein sequence ID" value="RHN77832.1"/>
    <property type="gene ID" value="gene1325"/>
</dbReference>
<dbReference type="KEGG" id="mtr:25482372"/>
<dbReference type="GO" id="GO:0000976">
    <property type="term" value="F:transcription cis-regulatory region binding"/>
    <property type="evidence" value="ECO:0000318"/>
    <property type="project" value="GO_Central"/>
</dbReference>
<proteinExistence type="predicted"/>
<protein>
    <submittedName>
        <fullName evidence="7">AP2 domain class transcription factor</fullName>
    </submittedName>
    <submittedName>
        <fullName evidence="8">Putative transcription factor AP2-EREBP family</fullName>
    </submittedName>
</protein>
<dbReference type="GO" id="GO:0005634">
    <property type="term" value="C:nucleus"/>
    <property type="evidence" value="ECO:0000318"/>
    <property type="project" value="GO_Central"/>
</dbReference>
<evidence type="ECO:0000256" key="3">
    <source>
        <dbReference type="ARBA" id="ARBA00023125"/>
    </source>
</evidence>